<dbReference type="AlphaFoldDB" id="A0AAV2WR88"/>
<dbReference type="GO" id="GO:0050661">
    <property type="term" value="F:NADP binding"/>
    <property type="evidence" value="ECO:0007669"/>
    <property type="project" value="InterPro"/>
</dbReference>
<evidence type="ECO:0000256" key="3">
    <source>
        <dbReference type="ARBA" id="ARBA00023027"/>
    </source>
</evidence>
<evidence type="ECO:0000256" key="2">
    <source>
        <dbReference type="ARBA" id="ARBA00023002"/>
    </source>
</evidence>
<keyword evidence="2" id="KW-0560">Oxidoreductase</keyword>
<feature type="domain" description="6-phosphogluconate dehydrogenase NADP-binding" evidence="5">
    <location>
        <begin position="3"/>
        <end position="158"/>
    </location>
</feature>
<organism evidence="7 8">
    <name type="scientific">Mycolicibacterium neoaurum</name>
    <name type="common">Mycobacterium neoaurum</name>
    <dbReference type="NCBI Taxonomy" id="1795"/>
    <lineage>
        <taxon>Bacteria</taxon>
        <taxon>Bacillati</taxon>
        <taxon>Actinomycetota</taxon>
        <taxon>Actinomycetes</taxon>
        <taxon>Mycobacteriales</taxon>
        <taxon>Mycobacteriaceae</taxon>
        <taxon>Mycolicibacterium</taxon>
    </lineage>
</organism>
<protein>
    <submittedName>
        <fullName evidence="7">6-phosphogluconate dehydrogenase</fullName>
    </submittedName>
</protein>
<dbReference type="PIRSF" id="PIRSF000103">
    <property type="entry name" value="HIBADH"/>
    <property type="match status" value="1"/>
</dbReference>
<gene>
    <name evidence="7" type="ORF">BN1047_04511</name>
</gene>
<evidence type="ECO:0000259" key="6">
    <source>
        <dbReference type="Pfam" id="PF14833"/>
    </source>
</evidence>
<dbReference type="InterPro" id="IPR008927">
    <property type="entry name" value="6-PGluconate_DH-like_C_sf"/>
</dbReference>
<keyword evidence="3" id="KW-0520">NAD</keyword>
<dbReference type="InterPro" id="IPR006115">
    <property type="entry name" value="6PGDH_NADP-bd"/>
</dbReference>
<name>A0AAV2WR88_MYCNE</name>
<dbReference type="InterPro" id="IPR013328">
    <property type="entry name" value="6PGD_dom2"/>
</dbReference>
<dbReference type="PANTHER" id="PTHR43060:SF15">
    <property type="entry name" value="3-HYDROXYISOBUTYRATE DEHYDROGENASE-LIKE 1, MITOCHONDRIAL-RELATED"/>
    <property type="match status" value="1"/>
</dbReference>
<dbReference type="GO" id="GO:0016491">
    <property type="term" value="F:oxidoreductase activity"/>
    <property type="evidence" value="ECO:0007669"/>
    <property type="project" value="UniProtKB-KW"/>
</dbReference>
<accession>A0AAV2WR88</accession>
<dbReference type="SUPFAM" id="SSF48179">
    <property type="entry name" value="6-phosphogluconate dehydrogenase C-terminal domain-like"/>
    <property type="match status" value="1"/>
</dbReference>
<dbReference type="InterPro" id="IPR036291">
    <property type="entry name" value="NAD(P)-bd_dom_sf"/>
</dbReference>
<reference evidence="7" key="1">
    <citation type="submission" date="2014-05" db="EMBL/GenBank/DDBJ databases">
        <authorList>
            <person name="Urmite Genomes"/>
        </authorList>
    </citation>
    <scope>NUCLEOTIDE SEQUENCE</scope>
    <source>
        <strain evidence="7">DSM 44074</strain>
    </source>
</reference>
<dbReference type="Pfam" id="PF14833">
    <property type="entry name" value="NAD_binding_11"/>
    <property type="match status" value="1"/>
</dbReference>
<dbReference type="Pfam" id="PF03446">
    <property type="entry name" value="NAD_binding_2"/>
    <property type="match status" value="1"/>
</dbReference>
<evidence type="ECO:0000256" key="4">
    <source>
        <dbReference type="PIRSR" id="PIRSR000103-1"/>
    </source>
</evidence>
<dbReference type="RefSeq" id="WP_030133843.1">
    <property type="nucleotide sequence ID" value="NZ_LK021341.1"/>
</dbReference>
<dbReference type="Gene3D" id="1.10.1040.10">
    <property type="entry name" value="N-(1-d-carboxylethyl)-l-norvaline Dehydrogenase, domain 2"/>
    <property type="match status" value="1"/>
</dbReference>
<dbReference type="GO" id="GO:0051287">
    <property type="term" value="F:NAD binding"/>
    <property type="evidence" value="ECO:0007669"/>
    <property type="project" value="InterPro"/>
</dbReference>
<dbReference type="InterPro" id="IPR029154">
    <property type="entry name" value="HIBADH-like_NADP-bd"/>
</dbReference>
<dbReference type="EMBL" id="LK021341">
    <property type="protein sequence ID" value="CDQ46602.1"/>
    <property type="molecule type" value="Genomic_DNA"/>
</dbReference>
<dbReference type="PANTHER" id="PTHR43060">
    <property type="entry name" value="3-HYDROXYISOBUTYRATE DEHYDROGENASE-LIKE 1, MITOCHONDRIAL-RELATED"/>
    <property type="match status" value="1"/>
</dbReference>
<proteinExistence type="inferred from homology"/>
<evidence type="ECO:0000256" key="1">
    <source>
        <dbReference type="ARBA" id="ARBA00009080"/>
    </source>
</evidence>
<evidence type="ECO:0000313" key="7">
    <source>
        <dbReference type="EMBL" id="CDQ46602.1"/>
    </source>
</evidence>
<evidence type="ECO:0000259" key="5">
    <source>
        <dbReference type="Pfam" id="PF03446"/>
    </source>
</evidence>
<feature type="active site" evidence="4">
    <location>
        <position position="167"/>
    </location>
</feature>
<reference evidence="7" key="2">
    <citation type="submission" date="2015-09" db="EMBL/GenBank/DDBJ databases">
        <title>Draft genome sequence of Mycobacterium neoaurum DSM 44074.</title>
        <authorList>
            <person name="Croce O."/>
            <person name="Robert C."/>
            <person name="Raoult D."/>
            <person name="Drancourt M."/>
        </authorList>
    </citation>
    <scope>NUCLEOTIDE SEQUENCE</scope>
    <source>
        <strain evidence="7">DSM 44074</strain>
    </source>
</reference>
<sequence length="270" mass="27156">MTRIGFIGAGRMGSPMVGRLIETGHRVLVLGRDDEKRRAIAELGATPVSEPTDAVASAEVVVICAFTDDQVRAIATPQLLEAIPAGATLVIHTTGSPGTSAVIAASAPHIGVLDAPVSGGPHDIAAGRLTVFAGGSAADLTRAYPVLSSYADPVLHVGPLGAGQQVKLVNNTIFAAQIGLLAAAVRLAEQLGIDESALLTALPHGSGAGRVLENVVRAGSTASFISAVGEFVGKDVAVLRSTAAELGISLGALDPVVDLAVSRPPGEAYS</sequence>
<dbReference type="InterPro" id="IPR015815">
    <property type="entry name" value="HIBADH-related"/>
</dbReference>
<dbReference type="Gene3D" id="3.40.50.720">
    <property type="entry name" value="NAD(P)-binding Rossmann-like Domain"/>
    <property type="match status" value="1"/>
</dbReference>
<dbReference type="Proteomes" id="UP000028864">
    <property type="component" value="Unassembled WGS sequence"/>
</dbReference>
<comment type="similarity">
    <text evidence="1">Belongs to the HIBADH-related family.</text>
</comment>
<evidence type="ECO:0000313" key="8">
    <source>
        <dbReference type="Proteomes" id="UP000028864"/>
    </source>
</evidence>
<feature type="domain" description="3-hydroxyisobutyrate dehydrogenase-like NAD-binding" evidence="6">
    <location>
        <begin position="161"/>
        <end position="251"/>
    </location>
</feature>
<dbReference type="SUPFAM" id="SSF51735">
    <property type="entry name" value="NAD(P)-binding Rossmann-fold domains"/>
    <property type="match status" value="1"/>
</dbReference>